<accession>A0A0S4LRL4</accession>
<name>A0A0S4LRL4_9BACT</name>
<dbReference type="EMBL" id="CZQA01000013">
    <property type="protein sequence ID" value="CUS39264.1"/>
    <property type="molecule type" value="Genomic_DNA"/>
</dbReference>
<dbReference type="STRING" id="1742972.COMA1_70117"/>
<dbReference type="GO" id="GO:0016491">
    <property type="term" value="F:oxidoreductase activity"/>
    <property type="evidence" value="ECO:0007669"/>
    <property type="project" value="InterPro"/>
</dbReference>
<dbReference type="InterPro" id="IPR000572">
    <property type="entry name" value="OxRdtase_Mopterin-bd_dom"/>
</dbReference>
<dbReference type="PRINTS" id="PR00407">
    <property type="entry name" value="EUMOPTERIN"/>
</dbReference>
<dbReference type="Pfam" id="PF00174">
    <property type="entry name" value="Oxidored_molyb"/>
    <property type="match status" value="1"/>
</dbReference>
<protein>
    <submittedName>
        <fullName evidence="2">Oxidoreductase, molybdopterin binding</fullName>
    </submittedName>
</protein>
<organism evidence="2 3">
    <name type="scientific">Candidatus Nitrospira nitrosa</name>
    <dbReference type="NCBI Taxonomy" id="1742972"/>
    <lineage>
        <taxon>Bacteria</taxon>
        <taxon>Pseudomonadati</taxon>
        <taxon>Nitrospirota</taxon>
        <taxon>Nitrospiria</taxon>
        <taxon>Nitrospirales</taxon>
        <taxon>Nitrospiraceae</taxon>
        <taxon>Nitrospira</taxon>
    </lineage>
</organism>
<dbReference type="OrthoDB" id="9778777at2"/>
<proteinExistence type="predicted"/>
<dbReference type="SUPFAM" id="SSF56524">
    <property type="entry name" value="Oxidoreductase molybdopterin-binding domain"/>
    <property type="match status" value="1"/>
</dbReference>
<evidence type="ECO:0000313" key="3">
    <source>
        <dbReference type="Proteomes" id="UP000199032"/>
    </source>
</evidence>
<dbReference type="AlphaFoldDB" id="A0A0S4LRL4"/>
<dbReference type="PANTHER" id="PTHR43032">
    <property type="entry name" value="PROTEIN-METHIONINE-SULFOXIDE REDUCTASE"/>
    <property type="match status" value="1"/>
</dbReference>
<sequence>MDESNRLIKTKEQWARARRGGEEREVFYAGDERLPPGQHLVENFPVLDLGFKPEIPLSEWRLSIGGFVTTPLTWTWEQFMAQPQLTHRSDFHCVTSWSRYDNDWEGVTFKHIIAVVKPLSLARFVLFKSYDDYTTNLPLEACNDDDVLLARHWNGSPLSRDHGGPVRVIVPKRYAWKGAKWVKEITFSDKDEKGFWEVRGYSNTALPWNNDRYG</sequence>
<evidence type="ECO:0000313" key="2">
    <source>
        <dbReference type="EMBL" id="CUS39264.1"/>
    </source>
</evidence>
<dbReference type="PANTHER" id="PTHR43032:SF4">
    <property type="entry name" value="OXIDOREDUCTASE MOLYBDOPTERIN-BINDING DOMAIN-CONTAINING PROTEIN"/>
    <property type="match status" value="1"/>
</dbReference>
<dbReference type="RefSeq" id="WP_090751148.1">
    <property type="nucleotide sequence ID" value="NZ_CZQA01000013.1"/>
</dbReference>
<dbReference type="CDD" id="cd02109">
    <property type="entry name" value="arch_bact_SO_family_Moco"/>
    <property type="match status" value="1"/>
</dbReference>
<dbReference type="Proteomes" id="UP000199032">
    <property type="component" value="Unassembled WGS sequence"/>
</dbReference>
<reference evidence="2 3" key="1">
    <citation type="submission" date="2015-10" db="EMBL/GenBank/DDBJ databases">
        <authorList>
            <person name="Gilbert D.G."/>
        </authorList>
    </citation>
    <scope>NUCLEOTIDE SEQUENCE [LARGE SCALE GENOMIC DNA]</scope>
    <source>
        <strain evidence="2">COMA1</strain>
    </source>
</reference>
<dbReference type="InterPro" id="IPR036374">
    <property type="entry name" value="OxRdtase_Mopterin-bd_sf"/>
</dbReference>
<feature type="domain" description="Oxidoreductase molybdopterin-binding" evidence="1">
    <location>
        <begin position="54"/>
        <end position="196"/>
    </location>
</feature>
<gene>
    <name evidence="2" type="ORF">COMA1_70117</name>
</gene>
<dbReference type="Gene3D" id="3.90.420.10">
    <property type="entry name" value="Oxidoreductase, molybdopterin-binding domain"/>
    <property type="match status" value="1"/>
</dbReference>
<evidence type="ECO:0000259" key="1">
    <source>
        <dbReference type="Pfam" id="PF00174"/>
    </source>
</evidence>
<keyword evidence="3" id="KW-1185">Reference proteome</keyword>
<dbReference type="InterPro" id="IPR008335">
    <property type="entry name" value="Mopterin_OxRdtase_euk"/>
</dbReference>